<proteinExistence type="predicted"/>
<dbReference type="NCBIfam" id="TIGR01543">
    <property type="entry name" value="proheadase_HK97"/>
    <property type="match status" value="1"/>
</dbReference>
<reference evidence="5 6" key="1">
    <citation type="submission" date="2020-07" db="EMBL/GenBank/DDBJ databases">
        <title>Endozoicomonas sp. nov., isolated from sediment.</title>
        <authorList>
            <person name="Gu T."/>
        </authorList>
    </citation>
    <scope>NUCLEOTIDE SEQUENCE [LARGE SCALE GENOMIC DNA]</scope>
    <source>
        <strain evidence="5 6">SM1973</strain>
    </source>
</reference>
<organism evidence="5 6">
    <name type="scientific">Spartinivicinus marinus</name>
    <dbReference type="NCBI Taxonomy" id="2994442"/>
    <lineage>
        <taxon>Bacteria</taxon>
        <taxon>Pseudomonadati</taxon>
        <taxon>Pseudomonadota</taxon>
        <taxon>Gammaproteobacteria</taxon>
        <taxon>Oceanospirillales</taxon>
        <taxon>Zooshikellaceae</taxon>
        <taxon>Spartinivicinus</taxon>
    </lineage>
</organism>
<protein>
    <submittedName>
        <fullName evidence="5">HK97 family phage prohead protease</fullName>
    </submittedName>
</protein>
<evidence type="ECO:0000259" key="4">
    <source>
        <dbReference type="Pfam" id="PF04586"/>
    </source>
</evidence>
<dbReference type="Proteomes" id="UP000569732">
    <property type="component" value="Unassembled WGS sequence"/>
</dbReference>
<keyword evidence="6" id="KW-1185">Reference proteome</keyword>
<evidence type="ECO:0000313" key="6">
    <source>
        <dbReference type="Proteomes" id="UP000569732"/>
    </source>
</evidence>
<keyword evidence="3" id="KW-0378">Hydrolase</keyword>
<evidence type="ECO:0000256" key="1">
    <source>
        <dbReference type="ARBA" id="ARBA00022612"/>
    </source>
</evidence>
<gene>
    <name evidence="5" type="ORF">H0A36_26275</name>
</gene>
<comment type="caution">
    <text evidence="5">The sequence shown here is derived from an EMBL/GenBank/DDBJ whole genome shotgun (WGS) entry which is preliminary data.</text>
</comment>
<dbReference type="SUPFAM" id="SSF50789">
    <property type="entry name" value="Herpes virus serine proteinase, assemblin"/>
    <property type="match status" value="1"/>
</dbReference>
<dbReference type="EMBL" id="JACCKB010000096">
    <property type="protein sequence ID" value="NYZ69529.1"/>
    <property type="molecule type" value="Genomic_DNA"/>
</dbReference>
<dbReference type="AlphaFoldDB" id="A0A853I9G6"/>
<accession>A0A853I9G6</accession>
<dbReference type="GO" id="GO:0006508">
    <property type="term" value="P:proteolysis"/>
    <property type="evidence" value="ECO:0007669"/>
    <property type="project" value="UniProtKB-KW"/>
</dbReference>
<name>A0A853I9G6_9GAMM</name>
<evidence type="ECO:0000256" key="3">
    <source>
        <dbReference type="ARBA" id="ARBA00022801"/>
    </source>
</evidence>
<dbReference type="InterPro" id="IPR054613">
    <property type="entry name" value="Peptidase_S78_dom"/>
</dbReference>
<keyword evidence="1" id="KW-1188">Viral release from host cell</keyword>
<feature type="domain" description="Prohead serine protease" evidence="4">
    <location>
        <begin position="10"/>
        <end position="161"/>
    </location>
</feature>
<dbReference type="RefSeq" id="WP_180571513.1">
    <property type="nucleotide sequence ID" value="NZ_JACCKB010000096.1"/>
</dbReference>
<dbReference type="InterPro" id="IPR006433">
    <property type="entry name" value="Prohead_protease"/>
</dbReference>
<keyword evidence="2 5" id="KW-0645">Protease</keyword>
<evidence type="ECO:0000313" key="5">
    <source>
        <dbReference type="EMBL" id="NYZ69529.1"/>
    </source>
</evidence>
<evidence type="ECO:0000256" key="2">
    <source>
        <dbReference type="ARBA" id="ARBA00022670"/>
    </source>
</evidence>
<dbReference type="GO" id="GO:0008233">
    <property type="term" value="F:peptidase activity"/>
    <property type="evidence" value="ECO:0007669"/>
    <property type="project" value="UniProtKB-KW"/>
</dbReference>
<dbReference type="Pfam" id="PF04586">
    <property type="entry name" value="Peptidase_S78"/>
    <property type="match status" value="1"/>
</dbReference>
<sequence length="216" mass="23857">MKLTKIAKPFEIKSVDESGVFAGYGSVFEVEDSYGDVVEKGAFLQSLNQWQQKNKLPALLWQHRYDEPIGVYTKMVEDNHGLYVEGKLLIDDDPLAKRAYAHLKAGSVTGLSIGFTLPKGGGEWDEDTDTYRLKQVKLWEVSLVTFPANESATVDGVKSAIDGGPKTFERFLREAGLSRAQAKGLMADGYHALNQRDAELSSTVNQLQSLIQTLKG</sequence>